<keyword evidence="3" id="KW-1185">Reference proteome</keyword>
<gene>
    <name evidence="2" type="ORF">SAMN04488556_1546</name>
</gene>
<organism evidence="2 3">
    <name type="scientific">Halostagnicola kamekurae</name>
    <dbReference type="NCBI Taxonomy" id="619731"/>
    <lineage>
        <taxon>Archaea</taxon>
        <taxon>Methanobacteriati</taxon>
        <taxon>Methanobacteriota</taxon>
        <taxon>Stenosarchaea group</taxon>
        <taxon>Halobacteria</taxon>
        <taxon>Halobacteriales</taxon>
        <taxon>Natrialbaceae</taxon>
        <taxon>Halostagnicola</taxon>
    </lineage>
</organism>
<evidence type="ECO:0000313" key="3">
    <source>
        <dbReference type="Proteomes" id="UP000199199"/>
    </source>
</evidence>
<feature type="region of interest" description="Disordered" evidence="1">
    <location>
        <begin position="160"/>
        <end position="179"/>
    </location>
</feature>
<name>A0A1I6QU14_9EURY</name>
<reference evidence="3" key="1">
    <citation type="submission" date="2016-10" db="EMBL/GenBank/DDBJ databases">
        <authorList>
            <person name="Varghese N."/>
            <person name="Submissions S."/>
        </authorList>
    </citation>
    <scope>NUCLEOTIDE SEQUENCE [LARGE SCALE GENOMIC DNA]</scope>
    <source>
        <strain evidence="3">DSM 22427</strain>
    </source>
</reference>
<protein>
    <recommendedName>
        <fullName evidence="4">CHAT domain-containing protein</fullName>
    </recommendedName>
</protein>
<dbReference type="AlphaFoldDB" id="A0A1I6QU14"/>
<dbReference type="EMBL" id="FOZS01000001">
    <property type="protein sequence ID" value="SFS55788.1"/>
    <property type="molecule type" value="Genomic_DNA"/>
</dbReference>
<dbReference type="OrthoDB" id="269729at2157"/>
<evidence type="ECO:0008006" key="4">
    <source>
        <dbReference type="Google" id="ProtNLM"/>
    </source>
</evidence>
<sequence>MLRWDAVDDGLRVTDADNATIVVEGEALEIADSSPGINRPVDETVVVTAEQLRLPHAVVYASNLSSGTQHELDPHGEPLSLAPGEYIVDIDTRIKTYLRFSGAATIHRTDDIETVVVSFPERSRLVLGFRSRHEIPADTITIPDSPSGLASAISHLHVSQKTTSPDRSYPSLRGHPPRIETGQTLEIPSTVTSRATESGITITVPPRYEDLFVVAPLAYYLQASVETSAHEPARLSLEGHDVSVPLPSMPALEGEVEQLLRKVFFLDCLVRNAGPFSTSLSELDVLEALEIDSDRLYAGTIRERLASYLEIPYETIEHRLPDWHLSTYVEAGPDTVETLPFLLDRMSLISMPKWSELCEQELVERSLDDFYRSGTADTRSGGQIPSIDIVKPELQSGCVHGWIADGVPIDVFKSMPEAYQNRLQYLERWSDASSIAVVLNDPEMAGEHESVAKIYRERADALPIELSVEESLTTGELARVFEAEHDFVHFIGHCETDGLCCPDGTFSTSTIETCNAQTFFLNACGSFYEGLELVENGSVAGAVTLQKVLNDHAVKVGSMFATLLVHGFSIERAMDLARRRIMMGKDYAVVGDGTHSLSQGEQQYPTTITMELVDDEQYLLSIECYSTGDTGSYYFPHADGNDNAYLCGSPSRLLLSADELPAFLSEANASVIYDGDVYWSEQLSENLDET</sequence>
<dbReference type="RefSeq" id="WP_092903198.1">
    <property type="nucleotide sequence ID" value="NZ_FOZS01000001.1"/>
</dbReference>
<dbReference type="Proteomes" id="UP000199199">
    <property type="component" value="Unassembled WGS sequence"/>
</dbReference>
<accession>A0A1I6QU14</accession>
<proteinExistence type="predicted"/>
<evidence type="ECO:0000256" key="1">
    <source>
        <dbReference type="SAM" id="MobiDB-lite"/>
    </source>
</evidence>
<evidence type="ECO:0000313" key="2">
    <source>
        <dbReference type="EMBL" id="SFS55788.1"/>
    </source>
</evidence>